<comment type="caution">
    <text evidence="2">The sequence shown here is derived from an EMBL/GenBank/DDBJ whole genome shotgun (WGS) entry which is preliminary data.</text>
</comment>
<evidence type="ECO:0008006" key="4">
    <source>
        <dbReference type="Google" id="ProtNLM"/>
    </source>
</evidence>
<organism evidence="2 3">
    <name type="scientific">Sutterella parvirubra YIT 11816</name>
    <dbReference type="NCBI Taxonomy" id="762967"/>
    <lineage>
        <taxon>Bacteria</taxon>
        <taxon>Pseudomonadati</taxon>
        <taxon>Pseudomonadota</taxon>
        <taxon>Betaproteobacteria</taxon>
        <taxon>Burkholderiales</taxon>
        <taxon>Sutterellaceae</taxon>
        <taxon>Sutterella</taxon>
    </lineage>
</organism>
<dbReference type="AlphaFoldDB" id="H3KDU3"/>
<dbReference type="PATRIC" id="fig|762967.3.peg.720"/>
<evidence type="ECO:0000313" key="2">
    <source>
        <dbReference type="EMBL" id="EHY31717.1"/>
    </source>
</evidence>
<proteinExistence type="predicted"/>
<gene>
    <name evidence="2" type="ORF">HMPREF9440_00904</name>
</gene>
<dbReference type="InterPro" id="IPR027417">
    <property type="entry name" value="P-loop_NTPase"/>
</dbReference>
<feature type="compositionally biased region" description="Basic residues" evidence="1">
    <location>
        <begin position="109"/>
        <end position="126"/>
    </location>
</feature>
<feature type="region of interest" description="Disordered" evidence="1">
    <location>
        <begin position="104"/>
        <end position="126"/>
    </location>
</feature>
<evidence type="ECO:0000313" key="3">
    <source>
        <dbReference type="Proteomes" id="UP000004956"/>
    </source>
</evidence>
<keyword evidence="3" id="KW-1185">Reference proteome</keyword>
<evidence type="ECO:0000256" key="1">
    <source>
        <dbReference type="SAM" id="MobiDB-lite"/>
    </source>
</evidence>
<dbReference type="Proteomes" id="UP000004956">
    <property type="component" value="Unassembled WGS sequence"/>
</dbReference>
<accession>H3KDU3</accession>
<dbReference type="STRING" id="762967.HMPREF9440_00904"/>
<name>H3KDU3_9BURK</name>
<dbReference type="Gene3D" id="3.40.50.300">
    <property type="entry name" value="P-loop containing nucleotide triphosphate hydrolases"/>
    <property type="match status" value="1"/>
</dbReference>
<protein>
    <recommendedName>
        <fullName evidence="4">ABC transporter domain-containing protein</fullName>
    </recommendedName>
</protein>
<reference evidence="2 3" key="1">
    <citation type="submission" date="2011-11" db="EMBL/GenBank/DDBJ databases">
        <authorList>
            <person name="Weinstock G."/>
            <person name="Sodergren E."/>
            <person name="Clifton S."/>
            <person name="Fulton L."/>
            <person name="Fulton B."/>
            <person name="Courtney L."/>
            <person name="Fronick C."/>
            <person name="Harrison M."/>
            <person name="Strong C."/>
            <person name="Farmer C."/>
            <person name="Delahaunty K."/>
            <person name="Markovic C."/>
            <person name="Hall O."/>
            <person name="Minx P."/>
            <person name="Tomlinson C."/>
            <person name="Mitreva M."/>
            <person name="Hou S."/>
            <person name="Chen J."/>
            <person name="Wollam A."/>
            <person name="Pepin K.H."/>
            <person name="Johnson M."/>
            <person name="Bhonagiri V."/>
            <person name="Zhang X."/>
            <person name="Suruliraj S."/>
            <person name="Warren W."/>
            <person name="Chinwalla A."/>
            <person name="Mardis E.R."/>
            <person name="Wilson R.K."/>
        </authorList>
    </citation>
    <scope>NUCLEOTIDE SEQUENCE [LARGE SCALE GENOMIC DNA]</scope>
    <source>
        <strain evidence="2 3">YIT 11816</strain>
    </source>
</reference>
<dbReference type="SUPFAM" id="SSF52540">
    <property type="entry name" value="P-loop containing nucleoside triphosphate hydrolases"/>
    <property type="match status" value="1"/>
</dbReference>
<dbReference type="EMBL" id="AFBQ01000122">
    <property type="protein sequence ID" value="EHY31717.1"/>
    <property type="molecule type" value="Genomic_DNA"/>
</dbReference>
<sequence>MNAAVFRVENLRVGFADDAGAMNPLVDLSFWTPASGVLAVVGASGAGKSLTMRALGGVLPDGLTASGRVTLPDGRVRELGSGMTDAARAPGPDILYLPQSASALGAGRGRPRRLGSGGARRKPIGG</sequence>
<dbReference type="HOGENOM" id="CLU_1980468_0_0_4"/>